<feature type="binding site" evidence="6">
    <location>
        <position position="96"/>
    </location>
    <ligand>
        <name>FAD</name>
        <dbReference type="ChEBI" id="CHEBI:57692"/>
    </ligand>
</feature>
<evidence type="ECO:0000256" key="4">
    <source>
        <dbReference type="ARBA" id="ARBA00022827"/>
    </source>
</evidence>
<dbReference type="PROSITE" id="PS51384">
    <property type="entry name" value="FAD_FR"/>
    <property type="match status" value="1"/>
</dbReference>
<feature type="binding site" evidence="6">
    <location>
        <position position="113"/>
    </location>
    <ligand>
        <name>FAD</name>
        <dbReference type="ChEBI" id="CHEBI:57692"/>
    </ligand>
</feature>
<gene>
    <name evidence="9" type="ORF">BD410DRAFT_779835</name>
</gene>
<dbReference type="CDD" id="cd06183">
    <property type="entry name" value="cyt_b5_reduct_like"/>
    <property type="match status" value="1"/>
</dbReference>
<name>A0A4R5XGD0_9AGAM</name>
<evidence type="ECO:0000256" key="3">
    <source>
        <dbReference type="ARBA" id="ARBA00022630"/>
    </source>
</evidence>
<evidence type="ECO:0000313" key="10">
    <source>
        <dbReference type="Proteomes" id="UP000294933"/>
    </source>
</evidence>
<evidence type="ECO:0000256" key="7">
    <source>
        <dbReference type="SAM" id="Phobius"/>
    </source>
</evidence>
<dbReference type="SUPFAM" id="SSF63380">
    <property type="entry name" value="Riboflavin synthase domain-like"/>
    <property type="match status" value="1"/>
</dbReference>
<keyword evidence="3 6" id="KW-0285">Flavoprotein</keyword>
<dbReference type="Pfam" id="PF00175">
    <property type="entry name" value="NAD_binding_1"/>
    <property type="match status" value="1"/>
</dbReference>
<dbReference type="GO" id="GO:0016491">
    <property type="term" value="F:oxidoreductase activity"/>
    <property type="evidence" value="ECO:0007669"/>
    <property type="project" value="UniProtKB-KW"/>
</dbReference>
<dbReference type="Gene3D" id="3.40.50.80">
    <property type="entry name" value="Nucleotide-binding domain of ferredoxin-NADP reductase (FNR) module"/>
    <property type="match status" value="1"/>
</dbReference>
<proteinExistence type="inferred from homology"/>
<dbReference type="Gene3D" id="2.40.30.10">
    <property type="entry name" value="Translation factors"/>
    <property type="match status" value="1"/>
</dbReference>
<feature type="binding site" evidence="6">
    <location>
        <position position="94"/>
    </location>
    <ligand>
        <name>FAD</name>
        <dbReference type="ChEBI" id="CHEBI:57692"/>
    </ligand>
</feature>
<feature type="binding site" evidence="6">
    <location>
        <position position="120"/>
    </location>
    <ligand>
        <name>FAD</name>
        <dbReference type="ChEBI" id="CHEBI:57692"/>
    </ligand>
</feature>
<evidence type="ECO:0000313" key="9">
    <source>
        <dbReference type="EMBL" id="TDL29436.1"/>
    </source>
</evidence>
<evidence type="ECO:0000256" key="1">
    <source>
        <dbReference type="ARBA" id="ARBA00001974"/>
    </source>
</evidence>
<dbReference type="InterPro" id="IPR039261">
    <property type="entry name" value="FNR_nucleotide-bd"/>
</dbReference>
<dbReference type="InterPro" id="IPR017927">
    <property type="entry name" value="FAD-bd_FR_type"/>
</dbReference>
<dbReference type="SUPFAM" id="SSF52343">
    <property type="entry name" value="Ferredoxin reductase-like, C-terminal NADP-linked domain"/>
    <property type="match status" value="1"/>
</dbReference>
<dbReference type="AlphaFoldDB" id="A0A4R5XGD0"/>
<feature type="binding site" evidence="6">
    <location>
        <position position="95"/>
    </location>
    <ligand>
        <name>FAD</name>
        <dbReference type="ChEBI" id="CHEBI:57692"/>
    </ligand>
</feature>
<dbReference type="InterPro" id="IPR008333">
    <property type="entry name" value="Cbr1-like_FAD-bd_dom"/>
</dbReference>
<dbReference type="PANTHER" id="PTHR19370:SF189">
    <property type="entry name" value="CYTOCHROME C MITOCHONDRIAL IMPORT FACTOR CYC2"/>
    <property type="match status" value="1"/>
</dbReference>
<evidence type="ECO:0000259" key="8">
    <source>
        <dbReference type="PROSITE" id="PS51384"/>
    </source>
</evidence>
<evidence type="ECO:0000256" key="5">
    <source>
        <dbReference type="ARBA" id="ARBA00023002"/>
    </source>
</evidence>
<organism evidence="9 10">
    <name type="scientific">Rickenella mellea</name>
    <dbReference type="NCBI Taxonomy" id="50990"/>
    <lineage>
        <taxon>Eukaryota</taxon>
        <taxon>Fungi</taxon>
        <taxon>Dikarya</taxon>
        <taxon>Basidiomycota</taxon>
        <taxon>Agaricomycotina</taxon>
        <taxon>Agaricomycetes</taxon>
        <taxon>Hymenochaetales</taxon>
        <taxon>Rickenellaceae</taxon>
        <taxon>Rickenella</taxon>
    </lineage>
</organism>
<feature type="transmembrane region" description="Helical" evidence="7">
    <location>
        <begin position="12"/>
        <end position="30"/>
    </location>
</feature>
<dbReference type="GO" id="GO:0005739">
    <property type="term" value="C:mitochondrion"/>
    <property type="evidence" value="ECO:0007669"/>
    <property type="project" value="TreeGrafter"/>
</dbReference>
<keyword evidence="7" id="KW-0812">Transmembrane</keyword>
<dbReference type="Pfam" id="PF00970">
    <property type="entry name" value="FAD_binding_6"/>
    <property type="match status" value="1"/>
</dbReference>
<dbReference type="OrthoDB" id="432685at2759"/>
<dbReference type="InterPro" id="IPR001834">
    <property type="entry name" value="CBR-like"/>
</dbReference>
<sequence>MRSFLTSRPLRNTALAAGGSAITFIVWTLLRKDKREATSLSINHFTEATLLQSEQSGGCTKLITLKLPPECTTRQKTGTVWSVYIRDDDIQVERPYTPLEGIDKDGRMTFWVKKYPNGEVARWLHSKFPGDKIGLRGPHTTWDWKDQDAKHIIMISGGTGFTPFYQLLYSHFLKKESQIPHTTKLSLLHSSLNDGELPPQTLRNNLEHWRRESDSLTTRLFVDNMGGSSTAADTVGRINRESIEFELRKSNIPLSKTLFLVCGPEPMINTIAGPRALDRTQGPVGGVLGALGCKSHQVWKL</sequence>
<protein>
    <submittedName>
        <fullName evidence="9">Ferredoxin reductase-like protein</fullName>
    </submittedName>
</protein>
<evidence type="ECO:0000256" key="2">
    <source>
        <dbReference type="ARBA" id="ARBA00006105"/>
    </source>
</evidence>
<keyword evidence="10" id="KW-1185">Reference proteome</keyword>
<keyword evidence="5" id="KW-0560">Oxidoreductase</keyword>
<comment type="cofactor">
    <cofactor evidence="1 6">
        <name>FAD</name>
        <dbReference type="ChEBI" id="CHEBI:57692"/>
    </cofactor>
</comment>
<dbReference type="InterPro" id="IPR017938">
    <property type="entry name" value="Riboflavin_synthase-like_b-brl"/>
</dbReference>
<feature type="domain" description="FAD-binding FR-type" evidence="8">
    <location>
        <begin position="43"/>
        <end position="145"/>
    </location>
</feature>
<dbReference type="VEuPathDB" id="FungiDB:BD410DRAFT_779835"/>
<dbReference type="PRINTS" id="PR00406">
    <property type="entry name" value="CYTB5RDTASE"/>
</dbReference>
<keyword evidence="4 6" id="KW-0274">FAD</keyword>
<dbReference type="Proteomes" id="UP000294933">
    <property type="component" value="Unassembled WGS sequence"/>
</dbReference>
<feature type="binding site" evidence="6">
    <location>
        <position position="162"/>
    </location>
    <ligand>
        <name>FAD</name>
        <dbReference type="ChEBI" id="CHEBI:57692"/>
    </ligand>
</feature>
<accession>A0A4R5XGD0</accession>
<dbReference type="EMBL" id="ML170156">
    <property type="protein sequence ID" value="TDL29436.1"/>
    <property type="molecule type" value="Genomic_DNA"/>
</dbReference>
<keyword evidence="7" id="KW-1133">Transmembrane helix</keyword>
<dbReference type="PANTHER" id="PTHR19370">
    <property type="entry name" value="NADH-CYTOCHROME B5 REDUCTASE"/>
    <property type="match status" value="1"/>
</dbReference>
<reference evidence="9 10" key="1">
    <citation type="submission" date="2018-06" db="EMBL/GenBank/DDBJ databases">
        <title>A transcriptomic atlas of mushroom development highlights an independent origin of complex multicellularity.</title>
        <authorList>
            <consortium name="DOE Joint Genome Institute"/>
            <person name="Krizsan K."/>
            <person name="Almasi E."/>
            <person name="Merenyi Z."/>
            <person name="Sahu N."/>
            <person name="Viragh M."/>
            <person name="Koszo T."/>
            <person name="Mondo S."/>
            <person name="Kiss B."/>
            <person name="Balint B."/>
            <person name="Kues U."/>
            <person name="Barry K."/>
            <person name="Hegedus J.C."/>
            <person name="Henrissat B."/>
            <person name="Johnson J."/>
            <person name="Lipzen A."/>
            <person name="Ohm R."/>
            <person name="Nagy I."/>
            <person name="Pangilinan J."/>
            <person name="Yan J."/>
            <person name="Xiong Y."/>
            <person name="Grigoriev I.V."/>
            <person name="Hibbett D.S."/>
            <person name="Nagy L.G."/>
        </authorList>
    </citation>
    <scope>NUCLEOTIDE SEQUENCE [LARGE SCALE GENOMIC DNA]</scope>
    <source>
        <strain evidence="9 10">SZMC22713</strain>
    </source>
</reference>
<dbReference type="InterPro" id="IPR001433">
    <property type="entry name" value="OxRdtase_FAD/NAD-bd"/>
</dbReference>
<dbReference type="STRING" id="50990.A0A4R5XGD0"/>
<evidence type="ECO:0000256" key="6">
    <source>
        <dbReference type="PIRSR" id="PIRSR601834-1"/>
    </source>
</evidence>
<keyword evidence="7" id="KW-0472">Membrane</keyword>
<comment type="similarity">
    <text evidence="2">Belongs to the flavoprotein pyridine nucleotide cytochrome reductase family.</text>
</comment>